<dbReference type="SUPFAM" id="SSF48019">
    <property type="entry name" value="post-AAA+ oligomerization domain-like"/>
    <property type="match status" value="1"/>
</dbReference>
<dbReference type="GO" id="GO:0008047">
    <property type="term" value="F:enzyme activator activity"/>
    <property type="evidence" value="ECO:0007669"/>
    <property type="project" value="TreeGrafter"/>
</dbReference>
<keyword evidence="3" id="KW-0547">Nucleotide-binding</keyword>
<sequence>MANAVEKMTTVLDEMQGHPLADRMRPQSIDEFFGQVHLMGSDKPLRSAIEADKLHSMIFWGPPGSGKTTLARLIARYADAEFISLSAVLCGVKDVREAVAKTQGFMTTQGRRTVLFIDEVHRFNKAQQDAFLPYIEDGTFIFIGATTENPSFELNNALLSRARVYVLKALAVDAIRDIVDRALHDDTRGLGQRDIEFPAALRDELAAAADGDARRALNFLEIISDLAPHENDDENEKQLVSEALINEILSGGVRRFDKGGEAFYDQISALHKSVRGSSPDGALYWFARMIDGGCDPLYIARRVVRMASEDIGNADPRALQIALSAWDVQERLGSPEGELAIAQAVAYLASAAKSNAVYMAYKAALSEAREHGSLAVPIHLRNSPTKLMKELGYGKAYRYAHDEPEAYAAGESYFPDEMGERQYYHPVPRGLESKIKQKLDYFASLDQKARGGG</sequence>
<dbReference type="FunFam" id="1.10.3710.10:FF:000001">
    <property type="entry name" value="Replication-associated recombination protein A"/>
    <property type="match status" value="1"/>
</dbReference>
<dbReference type="Pfam" id="PF00004">
    <property type="entry name" value="AAA"/>
    <property type="match status" value="1"/>
</dbReference>
<evidence type="ECO:0000256" key="2">
    <source>
        <dbReference type="ARBA" id="ARBA00022705"/>
    </source>
</evidence>
<keyword evidence="4" id="KW-0067">ATP-binding</keyword>
<dbReference type="SMART" id="SM00382">
    <property type="entry name" value="AAA"/>
    <property type="match status" value="1"/>
</dbReference>
<dbReference type="InterPro" id="IPR021886">
    <property type="entry name" value="MgsA_C"/>
</dbReference>
<evidence type="ECO:0000259" key="5">
    <source>
        <dbReference type="SMART" id="SM00382"/>
    </source>
</evidence>
<proteinExistence type="inferred from homology"/>
<gene>
    <name evidence="6" type="ORF">MNBD_GAMMA17-42</name>
</gene>
<dbReference type="SUPFAM" id="SSF52540">
    <property type="entry name" value="P-loop containing nucleoside triphosphate hydrolases"/>
    <property type="match status" value="1"/>
</dbReference>
<organism evidence="6">
    <name type="scientific">hydrothermal vent metagenome</name>
    <dbReference type="NCBI Taxonomy" id="652676"/>
    <lineage>
        <taxon>unclassified sequences</taxon>
        <taxon>metagenomes</taxon>
        <taxon>ecological metagenomes</taxon>
    </lineage>
</organism>
<dbReference type="InterPro" id="IPR032423">
    <property type="entry name" value="AAA_assoc_2"/>
</dbReference>
<dbReference type="FunFam" id="1.20.272.10:FF:000001">
    <property type="entry name" value="Putative AAA family ATPase"/>
    <property type="match status" value="1"/>
</dbReference>
<dbReference type="Gene3D" id="3.40.50.300">
    <property type="entry name" value="P-loop containing nucleotide triphosphate hydrolases"/>
    <property type="match status" value="1"/>
</dbReference>
<name>A0A3B0ZE53_9ZZZZ</name>
<dbReference type="InterPro" id="IPR003593">
    <property type="entry name" value="AAA+_ATPase"/>
</dbReference>
<dbReference type="InterPro" id="IPR051314">
    <property type="entry name" value="AAA_ATPase_RarA/MGS1/WRNIP1"/>
</dbReference>
<dbReference type="GO" id="GO:0016887">
    <property type="term" value="F:ATP hydrolysis activity"/>
    <property type="evidence" value="ECO:0007669"/>
    <property type="project" value="InterPro"/>
</dbReference>
<dbReference type="CDD" id="cd00009">
    <property type="entry name" value="AAA"/>
    <property type="match status" value="1"/>
</dbReference>
<dbReference type="GO" id="GO:0006261">
    <property type="term" value="P:DNA-templated DNA replication"/>
    <property type="evidence" value="ECO:0007669"/>
    <property type="project" value="TreeGrafter"/>
</dbReference>
<protein>
    <submittedName>
        <fullName evidence="6">Replication-associated recombination protein RarA</fullName>
    </submittedName>
</protein>
<dbReference type="InterPro" id="IPR003959">
    <property type="entry name" value="ATPase_AAA_core"/>
</dbReference>
<evidence type="ECO:0000256" key="1">
    <source>
        <dbReference type="ARBA" id="ARBA00008959"/>
    </source>
</evidence>
<dbReference type="Gene3D" id="1.10.3710.10">
    <property type="entry name" value="DNA polymerase III clamp loader subunits, C-terminal domain"/>
    <property type="match status" value="1"/>
</dbReference>
<evidence type="ECO:0000256" key="3">
    <source>
        <dbReference type="ARBA" id="ARBA00022741"/>
    </source>
</evidence>
<dbReference type="InterPro" id="IPR027417">
    <property type="entry name" value="P-loop_NTPase"/>
</dbReference>
<dbReference type="GO" id="GO:0003677">
    <property type="term" value="F:DNA binding"/>
    <property type="evidence" value="ECO:0007669"/>
    <property type="project" value="InterPro"/>
</dbReference>
<feature type="domain" description="AAA+ ATPase" evidence="5">
    <location>
        <begin position="53"/>
        <end position="170"/>
    </location>
</feature>
<dbReference type="PANTHER" id="PTHR13779:SF7">
    <property type="entry name" value="ATPASE WRNIP1"/>
    <property type="match status" value="1"/>
</dbReference>
<dbReference type="Gene3D" id="1.10.8.60">
    <property type="match status" value="1"/>
</dbReference>
<dbReference type="Gene3D" id="1.20.272.10">
    <property type="match status" value="1"/>
</dbReference>
<comment type="similarity">
    <text evidence="1">Belongs to the AAA ATPase family. RarA/MGS1/WRNIP1 subfamily.</text>
</comment>
<dbReference type="EMBL" id="UOFQ01000029">
    <property type="protein sequence ID" value="VAW85732.1"/>
    <property type="molecule type" value="Genomic_DNA"/>
</dbReference>
<accession>A0A3B0ZE53</accession>
<dbReference type="GO" id="GO:0000731">
    <property type="term" value="P:DNA synthesis involved in DNA repair"/>
    <property type="evidence" value="ECO:0007669"/>
    <property type="project" value="TreeGrafter"/>
</dbReference>
<dbReference type="InterPro" id="IPR008921">
    <property type="entry name" value="DNA_pol3_clamp-load_cplx_C"/>
</dbReference>
<dbReference type="GO" id="GO:0017116">
    <property type="term" value="F:single-stranded DNA helicase activity"/>
    <property type="evidence" value="ECO:0007669"/>
    <property type="project" value="TreeGrafter"/>
</dbReference>
<keyword evidence="2" id="KW-0235">DNA replication</keyword>
<reference evidence="6" key="1">
    <citation type="submission" date="2018-06" db="EMBL/GenBank/DDBJ databases">
        <authorList>
            <person name="Zhirakovskaya E."/>
        </authorList>
    </citation>
    <scope>NUCLEOTIDE SEQUENCE</scope>
</reference>
<dbReference type="Pfam" id="PF12002">
    <property type="entry name" value="MgsA_C"/>
    <property type="match status" value="1"/>
</dbReference>
<dbReference type="AlphaFoldDB" id="A0A3B0ZE53"/>
<evidence type="ECO:0000313" key="6">
    <source>
        <dbReference type="EMBL" id="VAW85732.1"/>
    </source>
</evidence>
<dbReference type="FunFam" id="3.40.50.300:FF:000137">
    <property type="entry name" value="Replication-associated recombination protein A"/>
    <property type="match status" value="1"/>
</dbReference>
<evidence type="ECO:0000256" key="4">
    <source>
        <dbReference type="ARBA" id="ARBA00022840"/>
    </source>
</evidence>
<dbReference type="GO" id="GO:0005524">
    <property type="term" value="F:ATP binding"/>
    <property type="evidence" value="ECO:0007669"/>
    <property type="project" value="UniProtKB-KW"/>
</dbReference>
<dbReference type="Pfam" id="PF16193">
    <property type="entry name" value="AAA_assoc_2"/>
    <property type="match status" value="1"/>
</dbReference>
<dbReference type="PANTHER" id="PTHR13779">
    <property type="entry name" value="WERNER HELICASE-INTERACTING PROTEIN 1 FAMILY MEMBER"/>
    <property type="match status" value="1"/>
</dbReference>